<dbReference type="OrthoDB" id="9808976at2"/>
<dbReference type="Pfam" id="PF13480">
    <property type="entry name" value="Acetyltransf_6"/>
    <property type="match status" value="1"/>
</dbReference>
<name>A0A5B1CCZ2_9BACT</name>
<gene>
    <name evidence="2" type="ORF">LF1_00870</name>
</gene>
<accession>A0A5B1CCZ2</accession>
<dbReference type="EMBL" id="VRLW01000001">
    <property type="protein sequence ID" value="KAA1257599.1"/>
    <property type="molecule type" value="Genomic_DNA"/>
</dbReference>
<comment type="caution">
    <text evidence="2">The sequence shown here is derived from an EMBL/GenBank/DDBJ whole genome shotgun (WGS) entry which is preliminary data.</text>
</comment>
<reference evidence="2 3" key="1">
    <citation type="submission" date="2019-08" db="EMBL/GenBank/DDBJ databases">
        <title>Deep-cultivation of Planctomycetes and their phenomic and genomic characterization uncovers novel biology.</title>
        <authorList>
            <person name="Wiegand S."/>
            <person name="Jogler M."/>
            <person name="Boedeker C."/>
            <person name="Pinto D."/>
            <person name="Vollmers J."/>
            <person name="Rivas-Marin E."/>
            <person name="Kohn T."/>
            <person name="Peeters S.H."/>
            <person name="Heuer A."/>
            <person name="Rast P."/>
            <person name="Oberbeckmann S."/>
            <person name="Bunk B."/>
            <person name="Jeske O."/>
            <person name="Meyerdierks A."/>
            <person name="Storesund J.E."/>
            <person name="Kallscheuer N."/>
            <person name="Luecker S."/>
            <person name="Lage O.M."/>
            <person name="Pohl T."/>
            <person name="Merkel B.J."/>
            <person name="Hornburger P."/>
            <person name="Mueller R.-W."/>
            <person name="Bruemmer F."/>
            <person name="Labrenz M."/>
            <person name="Spormann A.M."/>
            <person name="Op Den Camp H."/>
            <person name="Overmann J."/>
            <person name="Amann R."/>
            <person name="Jetten M.S.M."/>
            <person name="Mascher T."/>
            <person name="Medema M.H."/>
            <person name="Devos D.P."/>
            <person name="Kaster A.-K."/>
            <person name="Ovreas L."/>
            <person name="Rohde M."/>
            <person name="Galperin M.Y."/>
            <person name="Jogler C."/>
        </authorList>
    </citation>
    <scope>NUCLEOTIDE SEQUENCE [LARGE SCALE GENOMIC DNA]</scope>
    <source>
        <strain evidence="2 3">LF1</strain>
    </source>
</reference>
<protein>
    <recommendedName>
        <fullName evidence="1">BioF2-like acetyltransferase domain-containing protein</fullName>
    </recommendedName>
</protein>
<dbReference type="Proteomes" id="UP000322699">
    <property type="component" value="Unassembled WGS sequence"/>
</dbReference>
<keyword evidence="3" id="KW-1185">Reference proteome</keyword>
<evidence type="ECO:0000313" key="2">
    <source>
        <dbReference type="EMBL" id="KAA1257599.1"/>
    </source>
</evidence>
<dbReference type="AlphaFoldDB" id="A0A5B1CCZ2"/>
<proteinExistence type="predicted"/>
<organism evidence="2 3">
    <name type="scientific">Rubripirellula obstinata</name>
    <dbReference type="NCBI Taxonomy" id="406547"/>
    <lineage>
        <taxon>Bacteria</taxon>
        <taxon>Pseudomonadati</taxon>
        <taxon>Planctomycetota</taxon>
        <taxon>Planctomycetia</taxon>
        <taxon>Pirellulales</taxon>
        <taxon>Pirellulaceae</taxon>
        <taxon>Rubripirellula</taxon>
    </lineage>
</organism>
<sequence>MPTLEIIEDLSGLLEDRLSWDRLACGIPFRQTAWLEPWWNFLAKDCQATVLTARDEQGELIGAFPLYRKPGTRTLCALGDGEACTDHVSILARPEQSEEIATAFGRHLASNSSHSRHGWDLIDIDGVVEGDKAMAAFAKGLKESGSQLHAGSRMSTWFKPADSDWQEHIKHHGKTQRRRMRRWSEKIDDDPDISRTIAVTESEVKTLLNTIIDMHQKRWNAAGEPGSYSDPNFRDFMHETCRQFLLQGQLHLSGLSFQGQIIAGDINFIGQNRVLYCYSTGYDTNFSELEPGRLLCVDGLREMYRSSLTGVDFMRGDESYKARFTTESRKLYRVRAVAPTLLPRLRHAVWATGFEVKQWMRRRTGRQEILVNDPTEIG</sequence>
<feature type="domain" description="BioF2-like acetyltransferase" evidence="1">
    <location>
        <begin position="176"/>
        <end position="321"/>
    </location>
</feature>
<evidence type="ECO:0000313" key="3">
    <source>
        <dbReference type="Proteomes" id="UP000322699"/>
    </source>
</evidence>
<dbReference type="RefSeq" id="WP_068266973.1">
    <property type="nucleotide sequence ID" value="NZ_LWSK01000143.1"/>
</dbReference>
<dbReference type="SUPFAM" id="SSF55729">
    <property type="entry name" value="Acyl-CoA N-acyltransferases (Nat)"/>
    <property type="match status" value="1"/>
</dbReference>
<evidence type="ECO:0000259" key="1">
    <source>
        <dbReference type="Pfam" id="PF13480"/>
    </source>
</evidence>
<dbReference type="Gene3D" id="3.40.630.30">
    <property type="match status" value="1"/>
</dbReference>
<dbReference type="InterPro" id="IPR016181">
    <property type="entry name" value="Acyl_CoA_acyltransferase"/>
</dbReference>
<dbReference type="InterPro" id="IPR038740">
    <property type="entry name" value="BioF2-like_GNAT_dom"/>
</dbReference>